<dbReference type="GO" id="GO:0016746">
    <property type="term" value="F:acyltransferase activity"/>
    <property type="evidence" value="ECO:0007669"/>
    <property type="project" value="UniProtKB-KW"/>
</dbReference>
<dbReference type="OrthoDB" id="7208816at2"/>
<evidence type="ECO:0000313" key="8">
    <source>
        <dbReference type="EMBL" id="RYB04382.1"/>
    </source>
</evidence>
<comment type="subcellular location">
    <subcellularLocation>
        <location evidence="1">Cytoplasm</location>
    </subcellularLocation>
</comment>
<evidence type="ECO:0000256" key="1">
    <source>
        <dbReference type="ARBA" id="ARBA00004496"/>
    </source>
</evidence>
<reference evidence="8 9" key="1">
    <citation type="submission" date="2018-09" db="EMBL/GenBank/DDBJ databases">
        <authorList>
            <person name="Grouzdev D.S."/>
            <person name="Krutkina M.S."/>
        </authorList>
    </citation>
    <scope>NUCLEOTIDE SEQUENCE [LARGE SCALE GENOMIC DNA]</scope>
    <source>
        <strain evidence="8 9">RmlP001</strain>
    </source>
</reference>
<reference evidence="8 9" key="2">
    <citation type="submission" date="2019-02" db="EMBL/GenBank/DDBJ databases">
        <title>'Lichenibacterium ramalinii' gen. nov. sp. nov., 'Lichenibacterium minor' gen. nov. sp. nov.</title>
        <authorList>
            <person name="Pankratov T."/>
        </authorList>
    </citation>
    <scope>NUCLEOTIDE SEQUENCE [LARGE SCALE GENOMIC DNA]</scope>
    <source>
        <strain evidence="8 9">RmlP001</strain>
    </source>
</reference>
<feature type="compositionally biased region" description="Low complexity" evidence="5">
    <location>
        <begin position="30"/>
        <end position="64"/>
    </location>
</feature>
<accession>A0A4Q2RFM6</accession>
<dbReference type="AlphaFoldDB" id="A0A4Q2RFM6"/>
<dbReference type="PANTHER" id="PTHR36837:SF5">
    <property type="entry name" value="POLY-3-HYDROXYBUTYRATE SYNTHASE"/>
    <property type="match status" value="1"/>
</dbReference>
<keyword evidence="2" id="KW-0963">Cytoplasm</keyword>
<name>A0A4Q2RFM6_9HYPH</name>
<feature type="compositionally biased region" description="Basic and acidic residues" evidence="5">
    <location>
        <begin position="1"/>
        <end position="19"/>
    </location>
</feature>
<sequence length="662" mass="72314">MKDQRPSRRKAQGDPRSEDPSADPLNVGQGPTSGDAAGASPSGPGASRPTAAGQAPAPAQATGGPRDESGPAPSGITELDRLSRTMGLFVEESQKVAAAYLEPRSRMNVQPQGGEEAKDMVQTLGQVAAQWMTDPARMMVAQATLSRQMMELWAGTMGRMAGGSAPEPEPAKTVDKRFAAPEWREMPGFDFLRQAYTITSEWATGLVDQADLDEDTRGRARFYLRQLTGALSPSNFLATNPELLRHTFEEGGENLVRGMRMLAEDIAAGKGELKIRQSDNTGHELGVNMAMTPGKVVYRNELMELIQYASSTPDVYRRPLLIVPPWINKFYVLDLNPAKSLVRWAVDQGLTVFVISWVNPDERHADKDFESYMREGIFAALGAIEQATGERDAAAAGYCVGGTLLAVTLAYMAIHGDARISSATFLTAQTDFRDAGDLKVFASEEQIAAVENQMRERGYLQGSKMANAFNMLRPNDLIWSYVVDNYLKGKAPMAFDLLTWNSDSTRMPAANHAFYLRNCYLENRLTKREMVLAGETLDLGRVTIPVYNLAAKEDHIAPAKSVFVGAKFFGGPMRYVLAGSGHIAGVVNPPSKPKYQYWSGPEVGDSYEAWLEAATETPGSWWPDWAAWLVEQAPEKISAREPGGGVLQPLCDAPGDYVRVQS</sequence>
<dbReference type="GO" id="GO:0005737">
    <property type="term" value="C:cytoplasm"/>
    <property type="evidence" value="ECO:0007669"/>
    <property type="project" value="UniProtKB-SubCell"/>
</dbReference>
<gene>
    <name evidence="8" type="primary">phaC</name>
    <name evidence="8" type="ORF">D3272_13090</name>
</gene>
<evidence type="ECO:0000256" key="3">
    <source>
        <dbReference type="ARBA" id="ARBA00022679"/>
    </source>
</evidence>
<evidence type="ECO:0000256" key="4">
    <source>
        <dbReference type="ARBA" id="ARBA00023315"/>
    </source>
</evidence>
<dbReference type="PANTHER" id="PTHR36837">
    <property type="entry name" value="POLY(3-HYDROXYALKANOATE) POLYMERASE SUBUNIT PHAC"/>
    <property type="match status" value="1"/>
</dbReference>
<organism evidence="8 9">
    <name type="scientific">Lichenibacterium ramalinae</name>
    <dbReference type="NCBI Taxonomy" id="2316527"/>
    <lineage>
        <taxon>Bacteria</taxon>
        <taxon>Pseudomonadati</taxon>
        <taxon>Pseudomonadota</taxon>
        <taxon>Alphaproteobacteria</taxon>
        <taxon>Hyphomicrobiales</taxon>
        <taxon>Lichenihabitantaceae</taxon>
        <taxon>Lichenibacterium</taxon>
    </lineage>
</organism>
<keyword evidence="4" id="KW-0012">Acyltransferase</keyword>
<keyword evidence="9" id="KW-1185">Reference proteome</keyword>
<dbReference type="Proteomes" id="UP000289411">
    <property type="component" value="Unassembled WGS sequence"/>
</dbReference>
<dbReference type="Gene3D" id="3.40.50.1820">
    <property type="entry name" value="alpha/beta hydrolase"/>
    <property type="match status" value="1"/>
</dbReference>
<evidence type="ECO:0000256" key="2">
    <source>
        <dbReference type="ARBA" id="ARBA00022490"/>
    </source>
</evidence>
<dbReference type="GO" id="GO:0042619">
    <property type="term" value="P:poly-hydroxybutyrate biosynthetic process"/>
    <property type="evidence" value="ECO:0007669"/>
    <property type="project" value="InterPro"/>
</dbReference>
<dbReference type="NCBIfam" id="TIGR01838">
    <property type="entry name" value="PHA_synth_I"/>
    <property type="match status" value="1"/>
</dbReference>
<feature type="domain" description="AB hydrolase-1" evidence="6">
    <location>
        <begin position="380"/>
        <end position="588"/>
    </location>
</feature>
<dbReference type="Pfam" id="PF07167">
    <property type="entry name" value="PhaC_N"/>
    <property type="match status" value="1"/>
</dbReference>
<proteinExistence type="predicted"/>
<feature type="domain" description="Poly-beta-hydroxybutyrate polymerase N-terminal" evidence="7">
    <location>
        <begin position="175"/>
        <end position="345"/>
    </location>
</feature>
<evidence type="ECO:0000259" key="7">
    <source>
        <dbReference type="Pfam" id="PF07167"/>
    </source>
</evidence>
<dbReference type="EMBL" id="QYBC01000010">
    <property type="protein sequence ID" value="RYB04382.1"/>
    <property type="molecule type" value="Genomic_DNA"/>
</dbReference>
<protein>
    <submittedName>
        <fullName evidence="8">Class I poly(R)-hydroxyalkanoic acid synthase</fullName>
    </submittedName>
</protein>
<dbReference type="InterPro" id="IPR010941">
    <property type="entry name" value="PhaC_N"/>
</dbReference>
<feature type="region of interest" description="Disordered" evidence="5">
    <location>
        <begin position="1"/>
        <end position="77"/>
    </location>
</feature>
<dbReference type="InterPro" id="IPR029058">
    <property type="entry name" value="AB_hydrolase_fold"/>
</dbReference>
<dbReference type="SUPFAM" id="SSF53474">
    <property type="entry name" value="alpha/beta-Hydrolases"/>
    <property type="match status" value="1"/>
</dbReference>
<dbReference type="InterPro" id="IPR000073">
    <property type="entry name" value="AB_hydrolase_1"/>
</dbReference>
<dbReference type="InterPro" id="IPR051321">
    <property type="entry name" value="PHA/PHB_synthase"/>
</dbReference>
<comment type="caution">
    <text evidence="8">The sequence shown here is derived from an EMBL/GenBank/DDBJ whole genome shotgun (WGS) entry which is preliminary data.</text>
</comment>
<dbReference type="InterPro" id="IPR010963">
    <property type="entry name" value="PHA_synth_I"/>
</dbReference>
<evidence type="ECO:0000256" key="5">
    <source>
        <dbReference type="SAM" id="MobiDB-lite"/>
    </source>
</evidence>
<evidence type="ECO:0000313" key="9">
    <source>
        <dbReference type="Proteomes" id="UP000289411"/>
    </source>
</evidence>
<keyword evidence="3" id="KW-0808">Transferase</keyword>
<evidence type="ECO:0000259" key="6">
    <source>
        <dbReference type="Pfam" id="PF00561"/>
    </source>
</evidence>
<dbReference type="Pfam" id="PF00561">
    <property type="entry name" value="Abhydrolase_1"/>
    <property type="match status" value="1"/>
</dbReference>